<organism evidence="1 2">
    <name type="scientific">Channa argus</name>
    <name type="common">Northern snakehead</name>
    <name type="synonym">Ophicephalus argus</name>
    <dbReference type="NCBI Taxonomy" id="215402"/>
    <lineage>
        <taxon>Eukaryota</taxon>
        <taxon>Metazoa</taxon>
        <taxon>Chordata</taxon>
        <taxon>Craniata</taxon>
        <taxon>Vertebrata</taxon>
        <taxon>Euteleostomi</taxon>
        <taxon>Actinopterygii</taxon>
        <taxon>Neopterygii</taxon>
        <taxon>Teleostei</taxon>
        <taxon>Neoteleostei</taxon>
        <taxon>Acanthomorphata</taxon>
        <taxon>Anabantaria</taxon>
        <taxon>Anabantiformes</taxon>
        <taxon>Channoidei</taxon>
        <taxon>Channidae</taxon>
        <taxon>Channa</taxon>
    </lineage>
</organism>
<evidence type="ECO:0000313" key="2">
    <source>
        <dbReference type="Proteomes" id="UP000503349"/>
    </source>
</evidence>
<dbReference type="Proteomes" id="UP000503349">
    <property type="component" value="Chromosome 4"/>
</dbReference>
<gene>
    <name evidence="1" type="ORF">EXN66_Car004636</name>
</gene>
<proteinExistence type="predicted"/>
<keyword evidence="2" id="KW-1185">Reference proteome</keyword>
<dbReference type="EMBL" id="CM015715">
    <property type="protein sequence ID" value="KAF3688964.1"/>
    <property type="molecule type" value="Genomic_DNA"/>
</dbReference>
<protein>
    <submittedName>
        <fullName evidence="1">Uncharacterized protein</fullName>
    </submittedName>
</protein>
<name>A0A6G1PFQ5_CHAAH</name>
<reference evidence="1 2" key="1">
    <citation type="submission" date="2019-02" db="EMBL/GenBank/DDBJ databases">
        <title>Opniocepnalus argus genome.</title>
        <authorList>
            <person name="Zhou C."/>
            <person name="Xiao S."/>
        </authorList>
    </citation>
    <scope>NUCLEOTIDE SEQUENCE [LARGE SCALE GENOMIC DNA]</scope>
    <source>
        <strain evidence="1">OARG1902GOOAL</strain>
        <tissue evidence="1">Muscle</tissue>
    </source>
</reference>
<reference evidence="2" key="2">
    <citation type="submission" date="2019-02" db="EMBL/GenBank/DDBJ databases">
        <title>Opniocepnalus argus Var Kimnra genome.</title>
        <authorList>
            <person name="Zhou C."/>
            <person name="Xiao S."/>
        </authorList>
    </citation>
    <scope>NUCLEOTIDE SEQUENCE [LARGE SCALE GENOMIC DNA]</scope>
</reference>
<sequence>MMCTVGMLHQDYSVIHFIPPFSLWRYQVRGGSKSNRLIVVTSKTVQRHY</sequence>
<evidence type="ECO:0000313" key="1">
    <source>
        <dbReference type="EMBL" id="KAF3688964.1"/>
    </source>
</evidence>
<dbReference type="AlphaFoldDB" id="A0A6G1PFQ5"/>
<accession>A0A6G1PFQ5</accession>